<dbReference type="Pfam" id="PF00337">
    <property type="entry name" value="Gal-bind_lectin"/>
    <property type="match status" value="1"/>
</dbReference>
<dbReference type="GO" id="GO:0030246">
    <property type="term" value="F:carbohydrate binding"/>
    <property type="evidence" value="ECO:0007669"/>
    <property type="project" value="UniProtKB-KW"/>
</dbReference>
<reference evidence="4" key="1">
    <citation type="submission" date="2016-11" db="UniProtKB">
        <authorList>
            <consortium name="WormBaseParasite"/>
        </authorList>
    </citation>
    <scope>IDENTIFICATION</scope>
</reference>
<name>A0A1I8BTG8_MELHA</name>
<evidence type="ECO:0000256" key="1">
    <source>
        <dbReference type="ARBA" id="ARBA00022734"/>
    </source>
</evidence>
<sequence length="123" mass="14761">MIEYICVSITHKSFNLVGKTIFRGNFSKDGKTSFGCYPSPKSERNDKGKKELKWIEFKEKENKEIWRRECKNVSKELNENDKFSLVINLRDGYYNVNYNGMDCDFKIYYQHWAIQYIVVSRKF</sequence>
<dbReference type="AlphaFoldDB" id="A0A1I8BTG8"/>
<dbReference type="Proteomes" id="UP000095281">
    <property type="component" value="Unplaced"/>
</dbReference>
<organism evidence="3 4">
    <name type="scientific">Meloidogyne hapla</name>
    <name type="common">Root-knot nematode worm</name>
    <dbReference type="NCBI Taxonomy" id="6305"/>
    <lineage>
        <taxon>Eukaryota</taxon>
        <taxon>Metazoa</taxon>
        <taxon>Ecdysozoa</taxon>
        <taxon>Nematoda</taxon>
        <taxon>Chromadorea</taxon>
        <taxon>Rhabditida</taxon>
        <taxon>Tylenchina</taxon>
        <taxon>Tylenchomorpha</taxon>
        <taxon>Tylenchoidea</taxon>
        <taxon>Meloidogynidae</taxon>
        <taxon>Meloidogyninae</taxon>
        <taxon>Meloidogyne</taxon>
    </lineage>
</organism>
<protein>
    <submittedName>
        <fullName evidence="4">Galectin</fullName>
    </submittedName>
</protein>
<keyword evidence="3" id="KW-1185">Reference proteome</keyword>
<feature type="domain" description="Galectin" evidence="2">
    <location>
        <begin position="55"/>
        <end position="122"/>
    </location>
</feature>
<dbReference type="WBParaSite" id="MhA1_Contig572.frz3.gene1">
    <property type="protein sequence ID" value="MhA1_Contig572.frz3.gene1"/>
    <property type="gene ID" value="MhA1_Contig572.frz3.gene1"/>
</dbReference>
<evidence type="ECO:0000259" key="2">
    <source>
        <dbReference type="Pfam" id="PF00337"/>
    </source>
</evidence>
<proteinExistence type="predicted"/>
<keyword evidence="1" id="KW-0430">Lectin</keyword>
<dbReference type="InterPro" id="IPR001079">
    <property type="entry name" value="Galectin_CRD"/>
</dbReference>
<evidence type="ECO:0000313" key="4">
    <source>
        <dbReference type="WBParaSite" id="MhA1_Contig572.frz3.gene1"/>
    </source>
</evidence>
<evidence type="ECO:0000313" key="3">
    <source>
        <dbReference type="Proteomes" id="UP000095281"/>
    </source>
</evidence>
<accession>A0A1I8BTG8</accession>